<dbReference type="STRING" id="1423770.FD29_GL002046"/>
<dbReference type="Proteomes" id="UP000050872">
    <property type="component" value="Unassembled WGS sequence"/>
</dbReference>
<keyword evidence="2" id="KW-1185">Reference proteome</keyword>
<dbReference type="PATRIC" id="fig|1423770.3.peg.2102"/>
<name>A0A0R1QJ40_9LACO</name>
<evidence type="ECO:0000313" key="1">
    <source>
        <dbReference type="EMBL" id="KRL44620.1"/>
    </source>
</evidence>
<comment type="caution">
    <text evidence="1">The sequence shown here is derived from an EMBL/GenBank/DDBJ whole genome shotgun (WGS) entry which is preliminary data.</text>
</comment>
<gene>
    <name evidence="1" type="ORF">FD29_GL002046</name>
</gene>
<protein>
    <submittedName>
        <fullName evidence="1">Phage protein</fullName>
    </submittedName>
</protein>
<evidence type="ECO:0000313" key="2">
    <source>
        <dbReference type="Proteomes" id="UP000050872"/>
    </source>
</evidence>
<accession>A0A0R1QJ40</accession>
<dbReference type="AlphaFoldDB" id="A0A0R1QJ40"/>
<sequence length="141" mass="16967">MINLNEYDIFKMFDSNTDIQDYMNGIRGSKIDLPQIYVGTPQESFIQNSNAPWIRITAIPGDEALYADNRRAIEYPRYQIDFWILRYKTKELIKLEQMIYENMYNHGYERYYKNHTRDVDMTDLQMVQGNFEYQGFSPNED</sequence>
<proteinExistence type="predicted"/>
<reference evidence="1 2" key="1">
    <citation type="journal article" date="2015" name="Genome Announc.">
        <title>Expanding the biotechnology potential of lactobacilli through comparative genomics of 213 strains and associated genera.</title>
        <authorList>
            <person name="Sun Z."/>
            <person name="Harris H.M."/>
            <person name="McCann A."/>
            <person name="Guo C."/>
            <person name="Argimon S."/>
            <person name="Zhang W."/>
            <person name="Yang X."/>
            <person name="Jeffery I.B."/>
            <person name="Cooney J.C."/>
            <person name="Kagawa T.F."/>
            <person name="Liu W."/>
            <person name="Song Y."/>
            <person name="Salvetti E."/>
            <person name="Wrobel A."/>
            <person name="Rasinkangas P."/>
            <person name="Parkhill J."/>
            <person name="Rea M.C."/>
            <person name="O'Sullivan O."/>
            <person name="Ritari J."/>
            <person name="Douillard F.P."/>
            <person name="Paul Ross R."/>
            <person name="Yang R."/>
            <person name="Briner A.E."/>
            <person name="Felis G.E."/>
            <person name="de Vos W.M."/>
            <person name="Barrangou R."/>
            <person name="Klaenhammer T.R."/>
            <person name="Caufield P.W."/>
            <person name="Cui Y."/>
            <person name="Zhang H."/>
            <person name="O'Toole P.W."/>
        </authorList>
    </citation>
    <scope>NUCLEOTIDE SEQUENCE [LARGE SCALE GENOMIC DNA]</scope>
    <source>
        <strain evidence="1 2">DSM 14500</strain>
    </source>
</reference>
<dbReference type="EMBL" id="AZEZ01000038">
    <property type="protein sequence ID" value="KRL44620.1"/>
    <property type="molecule type" value="Genomic_DNA"/>
</dbReference>
<organism evidence="1 2">
    <name type="scientific">Companilactobacillus mindensis DSM 14500</name>
    <dbReference type="NCBI Taxonomy" id="1423770"/>
    <lineage>
        <taxon>Bacteria</taxon>
        <taxon>Bacillati</taxon>
        <taxon>Bacillota</taxon>
        <taxon>Bacilli</taxon>
        <taxon>Lactobacillales</taxon>
        <taxon>Lactobacillaceae</taxon>
        <taxon>Companilactobacillus</taxon>
    </lineage>
</organism>